<dbReference type="RefSeq" id="WP_367854507.1">
    <property type="nucleotide sequence ID" value="NZ_JBFOHK010000003.1"/>
</dbReference>
<gene>
    <name evidence="3" type="ORF">ABQJ54_11805</name>
</gene>
<feature type="compositionally biased region" description="Low complexity" evidence="1">
    <location>
        <begin position="315"/>
        <end position="332"/>
    </location>
</feature>
<accession>A0ABV3QH29</accession>
<dbReference type="PRINTS" id="PR01217">
    <property type="entry name" value="PRICHEXTENSN"/>
</dbReference>
<feature type="region of interest" description="Disordered" evidence="1">
    <location>
        <begin position="357"/>
        <end position="478"/>
    </location>
</feature>
<evidence type="ECO:0000256" key="2">
    <source>
        <dbReference type="SAM" id="Phobius"/>
    </source>
</evidence>
<organism evidence="3 4">
    <name type="scientific">Rhodanobacter lycopersici</name>
    <dbReference type="NCBI Taxonomy" id="3162487"/>
    <lineage>
        <taxon>Bacteria</taxon>
        <taxon>Pseudomonadati</taxon>
        <taxon>Pseudomonadota</taxon>
        <taxon>Gammaproteobacteria</taxon>
        <taxon>Lysobacterales</taxon>
        <taxon>Rhodanobacteraceae</taxon>
        <taxon>Rhodanobacter</taxon>
    </lineage>
</organism>
<evidence type="ECO:0000313" key="3">
    <source>
        <dbReference type="EMBL" id="MEW9572436.1"/>
    </source>
</evidence>
<evidence type="ECO:0000256" key="1">
    <source>
        <dbReference type="SAM" id="MobiDB-lite"/>
    </source>
</evidence>
<reference evidence="3 4" key="1">
    <citation type="submission" date="2024-06" db="EMBL/GenBank/DDBJ databases">
        <authorList>
            <person name="Woo H."/>
        </authorList>
    </citation>
    <scope>NUCLEOTIDE SEQUENCE [LARGE SCALE GENOMIC DNA]</scope>
    <source>
        <strain evidence="3 4">Si-c</strain>
    </source>
</reference>
<feature type="compositionally biased region" description="Polar residues" evidence="1">
    <location>
        <begin position="395"/>
        <end position="407"/>
    </location>
</feature>
<feature type="region of interest" description="Disordered" evidence="1">
    <location>
        <begin position="94"/>
        <end position="131"/>
    </location>
</feature>
<dbReference type="EMBL" id="JBFOHK010000003">
    <property type="protein sequence ID" value="MEW9572436.1"/>
    <property type="molecule type" value="Genomic_DNA"/>
</dbReference>
<keyword evidence="4" id="KW-1185">Reference proteome</keyword>
<dbReference type="Proteomes" id="UP001556220">
    <property type="component" value="Unassembled WGS sequence"/>
</dbReference>
<feature type="compositionally biased region" description="Pro residues" evidence="1">
    <location>
        <begin position="158"/>
        <end position="207"/>
    </location>
</feature>
<proteinExistence type="predicted"/>
<feature type="region of interest" description="Disordered" evidence="1">
    <location>
        <begin position="154"/>
        <end position="236"/>
    </location>
</feature>
<keyword evidence="2" id="KW-1133">Transmembrane helix</keyword>
<feature type="transmembrane region" description="Helical" evidence="2">
    <location>
        <begin position="50"/>
        <end position="73"/>
    </location>
</feature>
<feature type="compositionally biased region" description="Low complexity" evidence="1">
    <location>
        <begin position="363"/>
        <end position="384"/>
    </location>
</feature>
<protein>
    <submittedName>
        <fullName evidence="3">Uncharacterized protein</fullName>
    </submittedName>
</protein>
<name>A0ABV3QH29_9GAMM</name>
<feature type="compositionally biased region" description="Pro residues" evidence="1">
    <location>
        <begin position="215"/>
        <end position="236"/>
    </location>
</feature>
<keyword evidence="2" id="KW-0472">Membrane</keyword>
<feature type="region of interest" description="Disordered" evidence="1">
    <location>
        <begin position="296"/>
        <end position="332"/>
    </location>
</feature>
<feature type="compositionally biased region" description="Low complexity" evidence="1">
    <location>
        <begin position="454"/>
        <end position="477"/>
    </location>
</feature>
<comment type="caution">
    <text evidence="3">The sequence shown here is derived from an EMBL/GenBank/DDBJ whole genome shotgun (WGS) entry which is preliminary data.</text>
</comment>
<sequence>MPLPRDPNAPRQRAQRPAQVLLNSPLAASPRMLGLRAQRRPRPRVLWRRVLAIAGSLLLHVFFLFAFILGAAWEPPPPGKEPPAQLQARFIELPDLAPPPPPKGEPPRQTGPAHQGHAAANPGEHRTTSATAVRKLPRPPAVVAQAAAARPAKAVAAPVPPPSVPQPSPTPRLQPVPLANQPPPVNLPKPVLRPPVPPKFQPQPVRPPQVEGNQPIPPPPSLAMPTLPPQAPPVIAPPSVALDRVAPDTPAPAVVQPVHVDLPAAPPAPELQAVPLPAPAAPQVSLQTRLNAPAPNALQRLPEVQAPAPVPAPEQPLAAIPQAAPAMPSVAPSPKATIEIANDQALIRISQPAPVAVSPVEGTTAASAPDASTSEPAATSATDEAPGKAGATTAPDVSTAPNANPQGRDNARPGEPQGETNGIETATAHGNGPPASHGLGKATTGAAGKGEGNSPGTPSAGTAATGTSPAGQAPTGTVPEFIQLKPTGDTTVMRHNINGVNYKATRFDPYWTPEGESSVDTALRHAAEKTTLQHTFHLPRGIRIKCKVMPLVPVALLGCGNADPPPAPVAQKVYDRLNLPDLPGGSVPSVPPPAPAASAATPAHVVLDNSVQCAEARVVGGPLPPGCPPTGPVVKRYVPATSASSWVPASDQFH</sequence>
<evidence type="ECO:0000313" key="4">
    <source>
        <dbReference type="Proteomes" id="UP001556220"/>
    </source>
</evidence>
<keyword evidence="2" id="KW-0812">Transmembrane</keyword>